<dbReference type="AlphaFoldDB" id="A0AAE3VD37"/>
<reference evidence="3" key="1">
    <citation type="submission" date="2023-07" db="EMBL/GenBank/DDBJ databases">
        <title>Genomic Encyclopedia of Type Strains, Phase IV (KMG-IV): sequencing the most valuable type-strain genomes for metagenomic binning, comparative biology and taxonomic classification.</title>
        <authorList>
            <person name="Goeker M."/>
        </authorList>
    </citation>
    <scope>NUCLEOTIDE SEQUENCE</scope>
    <source>
        <strain evidence="3">DSM 24202</strain>
    </source>
</reference>
<dbReference type="PANTHER" id="PTHR42842:SF3">
    <property type="entry name" value="FAD_NAD(P)-BINDING OXIDOREDUCTASE FAMILY PROTEIN"/>
    <property type="match status" value="1"/>
</dbReference>
<dbReference type="InterPro" id="IPR049516">
    <property type="entry name" value="FAD-depend_C"/>
</dbReference>
<protein>
    <submittedName>
        <fullName evidence="3">FAD-dependent dehydrogenase</fullName>
    </submittedName>
</protein>
<dbReference type="PIRSF" id="PIRSF038984">
    <property type="entry name" value="FAD_binding_protein"/>
    <property type="match status" value="1"/>
</dbReference>
<dbReference type="PANTHER" id="PTHR42842">
    <property type="entry name" value="FAD/NAD(P)-BINDING OXIDOREDUCTASE"/>
    <property type="match status" value="1"/>
</dbReference>
<dbReference type="Pfam" id="PF21688">
    <property type="entry name" value="FAD-depend_C"/>
    <property type="match status" value="1"/>
</dbReference>
<dbReference type="PRINTS" id="PR00420">
    <property type="entry name" value="RNGMNOXGNASE"/>
</dbReference>
<dbReference type="RefSeq" id="WP_307259168.1">
    <property type="nucleotide sequence ID" value="NZ_JAUSVL010000001.1"/>
</dbReference>
<proteinExistence type="predicted"/>
<dbReference type="Gene3D" id="3.30.70.2700">
    <property type="match status" value="1"/>
</dbReference>
<keyword evidence="4" id="KW-1185">Reference proteome</keyword>
<evidence type="ECO:0000313" key="3">
    <source>
        <dbReference type="EMBL" id="MDQ0288004.1"/>
    </source>
</evidence>
<dbReference type="InterPro" id="IPR002938">
    <property type="entry name" value="FAD-bd"/>
</dbReference>
<name>A0AAE3VD37_9BACT</name>
<dbReference type="GO" id="GO:0071949">
    <property type="term" value="F:FAD binding"/>
    <property type="evidence" value="ECO:0007669"/>
    <property type="project" value="InterPro"/>
</dbReference>
<organism evidence="3 4">
    <name type="scientific">Oligosphaera ethanolica</name>
    <dbReference type="NCBI Taxonomy" id="760260"/>
    <lineage>
        <taxon>Bacteria</taxon>
        <taxon>Pseudomonadati</taxon>
        <taxon>Lentisphaerota</taxon>
        <taxon>Oligosphaeria</taxon>
        <taxon>Oligosphaerales</taxon>
        <taxon>Oligosphaeraceae</taxon>
        <taxon>Oligosphaera</taxon>
    </lineage>
</organism>
<feature type="domain" description="FAD-binding" evidence="1">
    <location>
        <begin position="98"/>
        <end position="128"/>
    </location>
</feature>
<dbReference type="InterPro" id="IPR036188">
    <property type="entry name" value="FAD/NAD-bd_sf"/>
</dbReference>
<dbReference type="Gene3D" id="3.50.50.60">
    <property type="entry name" value="FAD/NAD(P)-binding domain"/>
    <property type="match status" value="2"/>
</dbReference>
<dbReference type="Proteomes" id="UP001238163">
    <property type="component" value="Unassembled WGS sequence"/>
</dbReference>
<dbReference type="SUPFAM" id="SSF51905">
    <property type="entry name" value="FAD/NAD(P)-binding domain"/>
    <property type="match status" value="1"/>
</dbReference>
<accession>A0AAE3VD37</accession>
<dbReference type="Pfam" id="PF01494">
    <property type="entry name" value="FAD_binding_3"/>
    <property type="match status" value="1"/>
</dbReference>
<sequence>MHVMVNLSLDARRLPAAIDTELHEAVSVACGVTADELLSYRILRRSIDARQKPLVKVLYQVMAELRDGARPRADLAAAAEDDVPWSPPAGRCELREPVVVGAGPAGLFAALVLARAGCRPLVLDRGRDVERRRLDIERFLAERSVNPDSNYLYGEGGAGTWSDGKLFTRVRDPRSRYVLESFVAAGADPAILYYSHPHVGSDRLPGIVAGLRQEICALGGRFAWDCRVADVAADASGRAFSHLLLADGSRLAAPAALIACGHSAREFILAVSKRVSATLKGFQIGCRIEHEQSFINELRYGRPEALPALGPAEYLYSSRPPEPAPGATTFCMCPGGIIIPAVCEHERLSTNGMSNAARDGHFANSAIVSTIAGEEFATAAAAFAFLGELERRGFVDGGSDYDCPAQRAEDFLARRGGRLPAGSSYQLGLRPQRLDTLLPARTYDALALALRHFERQARGFATRGVLVGVETHVSSPLRFTRRPDSLESSMDKLYIGGEGGGAAGGIMSAAIDGVKLAEAMIQNHR</sequence>
<evidence type="ECO:0000313" key="4">
    <source>
        <dbReference type="Proteomes" id="UP001238163"/>
    </source>
</evidence>
<evidence type="ECO:0000259" key="2">
    <source>
        <dbReference type="Pfam" id="PF21688"/>
    </source>
</evidence>
<dbReference type="EMBL" id="JAUSVL010000001">
    <property type="protein sequence ID" value="MDQ0288004.1"/>
    <property type="molecule type" value="Genomic_DNA"/>
</dbReference>
<evidence type="ECO:0000259" key="1">
    <source>
        <dbReference type="Pfam" id="PF01494"/>
    </source>
</evidence>
<gene>
    <name evidence="3" type="ORF">J3R75_000111</name>
</gene>
<feature type="domain" description="FAD-dependent protein C-terminal" evidence="2">
    <location>
        <begin position="282"/>
        <end position="471"/>
    </location>
</feature>
<dbReference type="InterPro" id="IPR028348">
    <property type="entry name" value="FAD-binding_protein"/>
</dbReference>
<comment type="caution">
    <text evidence="3">The sequence shown here is derived from an EMBL/GenBank/DDBJ whole genome shotgun (WGS) entry which is preliminary data.</text>
</comment>